<keyword evidence="9" id="KW-0472">Membrane</keyword>
<keyword evidence="8" id="KW-0902">Two-component regulatory system</keyword>
<keyword evidence="12" id="KW-1185">Reference proteome</keyword>
<accession>A0ABX8WQK4</accession>
<dbReference type="RefSeq" id="WP_220379932.1">
    <property type="nucleotide sequence ID" value="NZ_CP080544.1"/>
</dbReference>
<evidence type="ECO:0000256" key="3">
    <source>
        <dbReference type="ARBA" id="ARBA00022553"/>
    </source>
</evidence>
<evidence type="ECO:0000256" key="8">
    <source>
        <dbReference type="ARBA" id="ARBA00023012"/>
    </source>
</evidence>
<evidence type="ECO:0000256" key="2">
    <source>
        <dbReference type="ARBA" id="ARBA00012438"/>
    </source>
</evidence>
<dbReference type="EMBL" id="CP080544">
    <property type="protein sequence ID" value="QYR53114.1"/>
    <property type="molecule type" value="Genomic_DNA"/>
</dbReference>
<keyword evidence="4" id="KW-0808">Transferase</keyword>
<dbReference type="InterPro" id="IPR050482">
    <property type="entry name" value="Sensor_HK_TwoCompSys"/>
</dbReference>
<evidence type="ECO:0000256" key="6">
    <source>
        <dbReference type="ARBA" id="ARBA00022777"/>
    </source>
</evidence>
<reference evidence="11 12" key="1">
    <citation type="submission" date="2021-08" db="EMBL/GenBank/DDBJ databases">
        <title>Lysobacter sp. strain CJ11 Genome sequencing and assembly.</title>
        <authorList>
            <person name="Kim I."/>
        </authorList>
    </citation>
    <scope>NUCLEOTIDE SEQUENCE [LARGE SCALE GENOMIC DNA]</scope>
    <source>
        <strain evidence="11 12">CJ11</strain>
    </source>
</reference>
<keyword evidence="6" id="KW-0418">Kinase</keyword>
<feature type="transmembrane region" description="Helical" evidence="9">
    <location>
        <begin position="113"/>
        <end position="134"/>
    </location>
</feature>
<dbReference type="Gene3D" id="3.30.565.10">
    <property type="entry name" value="Histidine kinase-like ATPase, C-terminal domain"/>
    <property type="match status" value="1"/>
</dbReference>
<feature type="transmembrane region" description="Helical" evidence="9">
    <location>
        <begin position="75"/>
        <end position="93"/>
    </location>
</feature>
<gene>
    <name evidence="11" type="ORF">H8L67_00905</name>
</gene>
<dbReference type="CDD" id="cd16917">
    <property type="entry name" value="HATPase_UhpB-NarQ-NarX-like"/>
    <property type="match status" value="1"/>
</dbReference>
<keyword evidence="9" id="KW-1133">Transmembrane helix</keyword>
<dbReference type="InterPro" id="IPR036890">
    <property type="entry name" value="HATPase_C_sf"/>
</dbReference>
<keyword evidence="9" id="KW-0812">Transmembrane</keyword>
<keyword evidence="7" id="KW-0067">ATP-binding</keyword>
<evidence type="ECO:0000256" key="5">
    <source>
        <dbReference type="ARBA" id="ARBA00022741"/>
    </source>
</evidence>
<dbReference type="EC" id="2.7.13.3" evidence="2"/>
<name>A0ABX8WQK4_9GAMM</name>
<feature type="transmembrane region" description="Helical" evidence="9">
    <location>
        <begin position="35"/>
        <end position="63"/>
    </location>
</feature>
<proteinExistence type="predicted"/>
<keyword evidence="5" id="KW-0547">Nucleotide-binding</keyword>
<dbReference type="PANTHER" id="PTHR24421:SF10">
    <property type="entry name" value="NITRATE_NITRITE SENSOR PROTEIN NARQ"/>
    <property type="match status" value="1"/>
</dbReference>
<evidence type="ECO:0000256" key="4">
    <source>
        <dbReference type="ARBA" id="ARBA00022679"/>
    </source>
</evidence>
<dbReference type="InterPro" id="IPR011712">
    <property type="entry name" value="Sig_transdc_His_kin_sub3_dim/P"/>
</dbReference>
<feature type="transmembrane region" description="Helical" evidence="9">
    <location>
        <begin position="203"/>
        <end position="225"/>
    </location>
</feature>
<feature type="transmembrane region" description="Helical" evidence="9">
    <location>
        <begin position="146"/>
        <end position="165"/>
    </location>
</feature>
<feature type="transmembrane region" description="Helical" evidence="9">
    <location>
        <begin position="313"/>
        <end position="333"/>
    </location>
</feature>
<keyword evidence="3" id="KW-0597">Phosphoprotein</keyword>
<organism evidence="11 12">
    <name type="scientific">Lysobacter soyae</name>
    <dbReference type="NCBI Taxonomy" id="2764185"/>
    <lineage>
        <taxon>Bacteria</taxon>
        <taxon>Pseudomonadati</taxon>
        <taxon>Pseudomonadota</taxon>
        <taxon>Gammaproteobacteria</taxon>
        <taxon>Lysobacterales</taxon>
        <taxon>Lysobacteraceae</taxon>
        <taxon>Lysobacter</taxon>
    </lineage>
</organism>
<evidence type="ECO:0000256" key="1">
    <source>
        <dbReference type="ARBA" id="ARBA00000085"/>
    </source>
</evidence>
<dbReference type="Proteomes" id="UP000824755">
    <property type="component" value="Chromosome"/>
</dbReference>
<feature type="transmembrane region" description="Helical" evidence="9">
    <location>
        <begin position="237"/>
        <end position="255"/>
    </location>
</feature>
<comment type="catalytic activity">
    <reaction evidence="1">
        <text>ATP + protein L-histidine = ADP + protein N-phospho-L-histidine.</text>
        <dbReference type="EC" id="2.7.13.3"/>
    </reaction>
</comment>
<dbReference type="Pfam" id="PF07730">
    <property type="entry name" value="HisKA_3"/>
    <property type="match status" value="1"/>
</dbReference>
<evidence type="ECO:0000259" key="10">
    <source>
        <dbReference type="Pfam" id="PF07730"/>
    </source>
</evidence>
<protein>
    <recommendedName>
        <fullName evidence="2">histidine kinase</fullName>
        <ecNumber evidence="2">2.7.13.3</ecNumber>
    </recommendedName>
</protein>
<evidence type="ECO:0000313" key="11">
    <source>
        <dbReference type="EMBL" id="QYR53114.1"/>
    </source>
</evidence>
<evidence type="ECO:0000256" key="7">
    <source>
        <dbReference type="ARBA" id="ARBA00022840"/>
    </source>
</evidence>
<evidence type="ECO:0000256" key="9">
    <source>
        <dbReference type="SAM" id="Phobius"/>
    </source>
</evidence>
<dbReference type="SUPFAM" id="SSF55874">
    <property type="entry name" value="ATPase domain of HSP90 chaperone/DNA topoisomerase II/histidine kinase"/>
    <property type="match status" value="1"/>
</dbReference>
<feature type="domain" description="Signal transduction histidine kinase subgroup 3 dimerisation and phosphoacceptor" evidence="10">
    <location>
        <begin position="371"/>
        <end position="434"/>
    </location>
</feature>
<sequence length="572" mass="63036">MADLEWINVPTRPRTAPADDPFPSMFRALPKAARLPTLCLAVAAGILLFQLVGFTHWGIGAWVPFMAIWMLPKRHWWALVLTQIATSLMYGMLISHATGDGDNAFLGFSPGPVQLFLGSFVHPFTNLIGPWLMLRAGIRARDAVSARTLAWLHVAAMANFAVPAFKDVIYVLYEGRIGDVRGYIRGFYSALGNADDWARLGEFYISHLMGGFVGLMVSVPLVLWWLQRKTLQGNGMILRHAAFSLLPIMTLYVGLSLAAKGLSLAELLRLLLMVAVIVFAVKHGWRGAAISAFATSCAVAIEEHLGGFSRNPIWVQLFIAIVGAVALMFGSALEELRKKNTDLLRMRDDLIDLARRLQSSATRTVQSEERERRRLASELHDEFGQTLVALATQLQQVSPLLQATGGQAYVIALADTAKALRKHLTSTLESLRPAALDELGLYGAIENGALRDLAERAGLDYHVELAGDGRLWLQLEDATRVAAYRVVQGAVTNTIRHARASSCRVRLRLEARHTELCLLVTVDDDGIGRVEQMTHNHGLRGLEDRMVAMGGVLRLRNLEPGIRVHALLRQSV</sequence>
<dbReference type="Gene3D" id="1.20.5.1930">
    <property type="match status" value="1"/>
</dbReference>
<dbReference type="PANTHER" id="PTHR24421">
    <property type="entry name" value="NITRATE/NITRITE SENSOR PROTEIN NARX-RELATED"/>
    <property type="match status" value="1"/>
</dbReference>
<evidence type="ECO:0000313" key="12">
    <source>
        <dbReference type="Proteomes" id="UP000824755"/>
    </source>
</evidence>